<evidence type="ECO:0000259" key="6">
    <source>
        <dbReference type="Pfam" id="PF01636"/>
    </source>
</evidence>
<keyword evidence="4 7" id="KW-0418">Kinase</keyword>
<comment type="caution">
    <text evidence="7">The sequence shown here is derived from an EMBL/GenBank/DDBJ whole genome shotgun (WGS) entry which is preliminary data.</text>
</comment>
<dbReference type="AlphaFoldDB" id="A0A644Y7R6"/>
<accession>A0A644Y7R6</accession>
<evidence type="ECO:0000256" key="3">
    <source>
        <dbReference type="ARBA" id="ARBA00022741"/>
    </source>
</evidence>
<sequence length="192" mass="21421">MKTEVALLRNNFMNNAQALIHGDLHTGSIFANAQGVKVIDPEFAFYGPMGYDIGNIIGNLFFSWANKAFTMPAEKEALAALETTIAELYDKTREKLETKYDELVSFPFYRITGFKKQYLDSVMADAVGYAGTEIVRRVVGDSKVMEVTSVTDPAVRIPMERALIKQGVALIKNRAIFHTGTDLTEQFRLILA</sequence>
<dbReference type="EC" id="2.7.1.100" evidence="7"/>
<evidence type="ECO:0000256" key="2">
    <source>
        <dbReference type="ARBA" id="ARBA00022679"/>
    </source>
</evidence>
<dbReference type="EMBL" id="VSSQ01004278">
    <property type="protein sequence ID" value="MPM24510.1"/>
    <property type="molecule type" value="Genomic_DNA"/>
</dbReference>
<gene>
    <name evidence="7" type="primary">mtnK_4</name>
    <name evidence="7" type="ORF">SDC9_70993</name>
</gene>
<dbReference type="InterPro" id="IPR002575">
    <property type="entry name" value="Aminoglycoside_PTrfase"/>
</dbReference>
<keyword evidence="3" id="KW-0547">Nucleotide-binding</keyword>
<keyword evidence="2 7" id="KW-0808">Transferase</keyword>
<evidence type="ECO:0000313" key="7">
    <source>
        <dbReference type="EMBL" id="MPM24510.1"/>
    </source>
</evidence>
<dbReference type="InterPro" id="IPR011009">
    <property type="entry name" value="Kinase-like_dom_sf"/>
</dbReference>
<reference evidence="7" key="1">
    <citation type="submission" date="2019-08" db="EMBL/GenBank/DDBJ databases">
        <authorList>
            <person name="Kucharzyk K."/>
            <person name="Murdoch R.W."/>
            <person name="Higgins S."/>
            <person name="Loffler F."/>
        </authorList>
    </citation>
    <scope>NUCLEOTIDE SEQUENCE</scope>
</reference>
<dbReference type="Pfam" id="PF01636">
    <property type="entry name" value="APH"/>
    <property type="match status" value="1"/>
</dbReference>
<dbReference type="GO" id="GO:0005524">
    <property type="term" value="F:ATP binding"/>
    <property type="evidence" value="ECO:0007669"/>
    <property type="project" value="UniProtKB-KW"/>
</dbReference>
<comment type="similarity">
    <text evidence="1">Belongs to the methylthioribose kinase family.</text>
</comment>
<protein>
    <submittedName>
        <fullName evidence="7">Methylthioribose kinase</fullName>
        <ecNumber evidence="7">2.7.1.100</ecNumber>
    </submittedName>
</protein>
<name>A0A644Y7R6_9ZZZZ</name>
<dbReference type="SUPFAM" id="SSF56112">
    <property type="entry name" value="Protein kinase-like (PK-like)"/>
    <property type="match status" value="1"/>
</dbReference>
<organism evidence="7">
    <name type="scientific">bioreactor metagenome</name>
    <dbReference type="NCBI Taxonomy" id="1076179"/>
    <lineage>
        <taxon>unclassified sequences</taxon>
        <taxon>metagenomes</taxon>
        <taxon>ecological metagenomes</taxon>
    </lineage>
</organism>
<dbReference type="GO" id="GO:0046522">
    <property type="term" value="F:S-methyl-5-thioribose kinase activity"/>
    <property type="evidence" value="ECO:0007669"/>
    <property type="project" value="UniProtKB-EC"/>
</dbReference>
<dbReference type="PANTHER" id="PTHR34273">
    <property type="entry name" value="METHYLTHIORIBOSE KINASE"/>
    <property type="match status" value="1"/>
</dbReference>
<evidence type="ECO:0000256" key="4">
    <source>
        <dbReference type="ARBA" id="ARBA00022777"/>
    </source>
</evidence>
<proteinExistence type="inferred from homology"/>
<dbReference type="PANTHER" id="PTHR34273:SF2">
    <property type="entry name" value="METHYLTHIORIBOSE KINASE"/>
    <property type="match status" value="1"/>
</dbReference>
<dbReference type="Gene3D" id="3.90.1200.10">
    <property type="match status" value="1"/>
</dbReference>
<feature type="domain" description="Aminoglycoside phosphotransferase" evidence="6">
    <location>
        <begin position="15"/>
        <end position="69"/>
    </location>
</feature>
<evidence type="ECO:0000256" key="1">
    <source>
        <dbReference type="ARBA" id="ARBA00010165"/>
    </source>
</evidence>
<evidence type="ECO:0000256" key="5">
    <source>
        <dbReference type="ARBA" id="ARBA00022840"/>
    </source>
</evidence>
<keyword evidence="5" id="KW-0067">ATP-binding</keyword>